<proteinExistence type="predicted"/>
<name>A0A2S4WFC7_9BASI</name>
<dbReference type="VEuPathDB" id="FungiDB:PSHT_03390"/>
<protein>
    <submittedName>
        <fullName evidence="1">Uncharacterized protein</fullName>
    </submittedName>
</protein>
<reference evidence="2" key="3">
    <citation type="journal article" date="2018" name="Mol. Plant Microbe Interact.">
        <title>Genome sequence resources for the wheat stripe rust pathogen (Puccinia striiformis f. sp. tritici) and the barley stripe rust pathogen (Puccinia striiformis f. sp. hordei).</title>
        <authorList>
            <person name="Xia C."/>
            <person name="Wang M."/>
            <person name="Yin C."/>
            <person name="Cornejo O.E."/>
            <person name="Hulbert S.H."/>
            <person name="Chen X."/>
        </authorList>
    </citation>
    <scope>NUCLEOTIDE SEQUENCE [LARGE SCALE GENOMIC DNA]</scope>
    <source>
        <strain evidence="2">93TX-2</strain>
    </source>
</reference>
<reference evidence="2" key="2">
    <citation type="journal article" date="2018" name="BMC Genomics">
        <title>Genomic insights into host adaptation between the wheat stripe rust pathogen (Puccinia striiformis f. sp. tritici) and the barley stripe rust pathogen (Puccinia striiformis f. sp. hordei).</title>
        <authorList>
            <person name="Xia C."/>
            <person name="Wang M."/>
            <person name="Yin C."/>
            <person name="Cornejo O.E."/>
            <person name="Hulbert S.H."/>
            <person name="Chen X."/>
        </authorList>
    </citation>
    <scope>NUCLEOTIDE SEQUENCE [LARGE SCALE GENOMIC DNA]</scope>
    <source>
        <strain evidence="2">93TX-2</strain>
    </source>
</reference>
<keyword evidence="2" id="KW-1185">Reference proteome</keyword>
<dbReference type="AlphaFoldDB" id="A0A2S4WFC7"/>
<dbReference type="OrthoDB" id="2504686at2759"/>
<gene>
    <name evidence="1" type="ORF">PSHT_03390</name>
</gene>
<sequence length="85" mass="9386">MSDTEKLISFLTGLPPTINPYLATADQLEIFIKNQSVDILCAFCLVSTKSAMVAPPQNCCSNQLLRVSKGYCLLSCESHDKKTWT</sequence>
<dbReference type="EMBL" id="PKSM01000032">
    <property type="protein sequence ID" value="POW20496.1"/>
    <property type="molecule type" value="Genomic_DNA"/>
</dbReference>
<reference evidence="1 2" key="1">
    <citation type="submission" date="2017-12" db="EMBL/GenBank/DDBJ databases">
        <title>Gene loss provides genomic basis for host adaptation in cereal stripe rust fungi.</title>
        <authorList>
            <person name="Xia C."/>
        </authorList>
    </citation>
    <scope>NUCLEOTIDE SEQUENCE [LARGE SCALE GENOMIC DNA]</scope>
    <source>
        <strain evidence="1 2">93TX-2</strain>
    </source>
</reference>
<evidence type="ECO:0000313" key="1">
    <source>
        <dbReference type="EMBL" id="POW20496.1"/>
    </source>
</evidence>
<dbReference type="Proteomes" id="UP000238274">
    <property type="component" value="Unassembled WGS sequence"/>
</dbReference>
<accession>A0A2S4WFC7</accession>
<comment type="caution">
    <text evidence="1">The sequence shown here is derived from an EMBL/GenBank/DDBJ whole genome shotgun (WGS) entry which is preliminary data.</text>
</comment>
<organism evidence="1 2">
    <name type="scientific">Puccinia striiformis</name>
    <dbReference type="NCBI Taxonomy" id="27350"/>
    <lineage>
        <taxon>Eukaryota</taxon>
        <taxon>Fungi</taxon>
        <taxon>Dikarya</taxon>
        <taxon>Basidiomycota</taxon>
        <taxon>Pucciniomycotina</taxon>
        <taxon>Pucciniomycetes</taxon>
        <taxon>Pucciniales</taxon>
        <taxon>Pucciniaceae</taxon>
        <taxon>Puccinia</taxon>
    </lineage>
</organism>
<evidence type="ECO:0000313" key="2">
    <source>
        <dbReference type="Proteomes" id="UP000238274"/>
    </source>
</evidence>